<reference evidence="2 3" key="1">
    <citation type="submission" date="2020-08" db="EMBL/GenBank/DDBJ databases">
        <title>Plant Genome Project.</title>
        <authorList>
            <person name="Zhang R.-G."/>
        </authorList>
    </citation>
    <scope>NUCLEOTIDE SEQUENCE [LARGE SCALE GENOMIC DNA]</scope>
    <source>
        <tissue evidence="2">Rhizome</tissue>
    </source>
</reference>
<accession>A0A8J5I410</accession>
<dbReference type="AlphaFoldDB" id="A0A8J5I410"/>
<keyword evidence="3" id="KW-1185">Reference proteome</keyword>
<name>A0A8J5I410_ZINOF</name>
<evidence type="ECO:0000313" key="2">
    <source>
        <dbReference type="EMBL" id="KAG6533496.1"/>
    </source>
</evidence>
<proteinExistence type="predicted"/>
<comment type="caution">
    <text evidence="2">The sequence shown here is derived from an EMBL/GenBank/DDBJ whole genome shotgun (WGS) entry which is preliminary data.</text>
</comment>
<evidence type="ECO:0000256" key="1">
    <source>
        <dbReference type="SAM" id="MobiDB-lite"/>
    </source>
</evidence>
<dbReference type="EMBL" id="JACMSC010000002">
    <property type="protein sequence ID" value="KAG6533496.1"/>
    <property type="molecule type" value="Genomic_DNA"/>
</dbReference>
<sequence>MYDQIPKYMYFGIDKANTIVKQVLSPIKTVYSFTTEKSIAERYGEAGDCQGTRGGKHLVVLHHLGVPRLVQQPTGVVPLQEAEGFMSSEFPLFWAYCKRISWHGAGGGEALRGGIGGGEEDTREDQQASVNRCRGSQRVENGGDAQRGGVRIGPIRVPLAGGGACAEELQPPGPSEANGGTAGH</sequence>
<organism evidence="2 3">
    <name type="scientific">Zingiber officinale</name>
    <name type="common">Ginger</name>
    <name type="synonym">Amomum zingiber</name>
    <dbReference type="NCBI Taxonomy" id="94328"/>
    <lineage>
        <taxon>Eukaryota</taxon>
        <taxon>Viridiplantae</taxon>
        <taxon>Streptophyta</taxon>
        <taxon>Embryophyta</taxon>
        <taxon>Tracheophyta</taxon>
        <taxon>Spermatophyta</taxon>
        <taxon>Magnoliopsida</taxon>
        <taxon>Liliopsida</taxon>
        <taxon>Zingiberales</taxon>
        <taxon>Zingiberaceae</taxon>
        <taxon>Zingiber</taxon>
    </lineage>
</organism>
<dbReference type="Proteomes" id="UP000734854">
    <property type="component" value="Unassembled WGS sequence"/>
</dbReference>
<protein>
    <submittedName>
        <fullName evidence="2">Uncharacterized protein</fullName>
    </submittedName>
</protein>
<gene>
    <name evidence="2" type="ORF">ZIOFF_007368</name>
</gene>
<evidence type="ECO:0000313" key="3">
    <source>
        <dbReference type="Proteomes" id="UP000734854"/>
    </source>
</evidence>
<feature type="region of interest" description="Disordered" evidence="1">
    <location>
        <begin position="113"/>
        <end position="184"/>
    </location>
</feature>